<keyword evidence="2" id="KW-0472">Membrane</keyword>
<accession>A0A2R9SPA5</accession>
<dbReference type="KEGG" id="pvo:PVOR_26598"/>
<keyword evidence="1" id="KW-0175">Coiled coil</keyword>
<evidence type="ECO:0000256" key="2">
    <source>
        <dbReference type="SAM" id="Phobius"/>
    </source>
</evidence>
<dbReference type="EMBL" id="ADHJ01000043">
    <property type="protein sequence ID" value="EFU39172.1"/>
    <property type="molecule type" value="Genomic_DNA"/>
</dbReference>
<dbReference type="GeneID" id="97554072"/>
<protein>
    <submittedName>
        <fullName evidence="3">Uncharacterized protein</fullName>
    </submittedName>
</protein>
<dbReference type="AlphaFoldDB" id="A0A2R9SPA5"/>
<name>A0A2R9SPA5_9BACL</name>
<sequence>MIDVPGTQESAAAQQIEQLEAELATELNRYNSDEQAAILKRIVSRLKRGRYVRSPIVIVKEMIRTPLVWLLMAMGITIPLLFYILIVWVSLAVER</sequence>
<gene>
    <name evidence="3" type="ORF">PVOR_26598</name>
</gene>
<dbReference type="Proteomes" id="UP000003094">
    <property type="component" value="Unassembled WGS sequence"/>
</dbReference>
<evidence type="ECO:0000256" key="1">
    <source>
        <dbReference type="SAM" id="Coils"/>
    </source>
</evidence>
<organism evidence="3 4">
    <name type="scientific">Paenibacillus vortex V453</name>
    <dbReference type="NCBI Taxonomy" id="715225"/>
    <lineage>
        <taxon>Bacteria</taxon>
        <taxon>Bacillati</taxon>
        <taxon>Bacillota</taxon>
        <taxon>Bacilli</taxon>
        <taxon>Bacillales</taxon>
        <taxon>Paenibacillaceae</taxon>
        <taxon>Paenibacillus</taxon>
    </lineage>
</organism>
<feature type="transmembrane region" description="Helical" evidence="2">
    <location>
        <begin position="67"/>
        <end position="91"/>
    </location>
</feature>
<keyword evidence="2" id="KW-1133">Transmembrane helix</keyword>
<dbReference type="RefSeq" id="WP_006212062.1">
    <property type="nucleotide sequence ID" value="NZ_ADHJ01000043.1"/>
</dbReference>
<evidence type="ECO:0000313" key="4">
    <source>
        <dbReference type="Proteomes" id="UP000003094"/>
    </source>
</evidence>
<keyword evidence="4" id="KW-1185">Reference proteome</keyword>
<evidence type="ECO:0000313" key="3">
    <source>
        <dbReference type="EMBL" id="EFU39172.1"/>
    </source>
</evidence>
<feature type="coiled-coil region" evidence="1">
    <location>
        <begin position="9"/>
        <end position="36"/>
    </location>
</feature>
<reference evidence="3 4" key="1">
    <citation type="journal article" date="2010" name="BMC Genomics">
        <title>Genome sequence of the pattern forming Paenibacillus vortex bacterium reveals potential for thriving in complex environments.</title>
        <authorList>
            <person name="Sirota-Madi A."/>
            <person name="Olender T."/>
            <person name="Helman Y."/>
            <person name="Ingham C."/>
            <person name="Brainis I."/>
            <person name="Roth D."/>
            <person name="Hagi E."/>
            <person name="Brodsky L."/>
            <person name="Leshkowitz D."/>
            <person name="Galatenko V."/>
            <person name="Nikolaev V."/>
            <person name="Mugasimangalam R.C."/>
            <person name="Bransburg-Zabary S."/>
            <person name="Gutnick D.L."/>
            <person name="Lancet D."/>
            <person name="Ben-Jacob E."/>
        </authorList>
    </citation>
    <scope>NUCLEOTIDE SEQUENCE [LARGE SCALE GENOMIC DNA]</scope>
    <source>
        <strain evidence="3 4">V453</strain>
    </source>
</reference>
<comment type="caution">
    <text evidence="3">The sequence shown here is derived from an EMBL/GenBank/DDBJ whole genome shotgun (WGS) entry which is preliminary data.</text>
</comment>
<proteinExistence type="predicted"/>
<keyword evidence="2" id="KW-0812">Transmembrane</keyword>